<dbReference type="PANTHER" id="PTHR42047">
    <property type="entry name" value="PROTEIN, PUTATIVE (AFU_ORTHOLOGUE AFUA_6G03560)-RELATED"/>
    <property type="match status" value="1"/>
</dbReference>
<dbReference type="AlphaFoldDB" id="A0A7C8IDE4"/>
<keyword evidence="3" id="KW-1185">Reference proteome</keyword>
<evidence type="ECO:0000313" key="3">
    <source>
        <dbReference type="Proteomes" id="UP000481861"/>
    </source>
</evidence>
<feature type="chain" id="PRO_5028973174" description="IgE-binding protein" evidence="1">
    <location>
        <begin position="17"/>
        <end position="178"/>
    </location>
</feature>
<evidence type="ECO:0008006" key="4">
    <source>
        <dbReference type="Google" id="ProtNLM"/>
    </source>
</evidence>
<dbReference type="InterPro" id="IPR052820">
    <property type="entry name" value="PhiA_domain"/>
</dbReference>
<accession>A0A7C8IDE4</accession>
<organism evidence="2 3">
    <name type="scientific">Massariosphaeria phaeospora</name>
    <dbReference type="NCBI Taxonomy" id="100035"/>
    <lineage>
        <taxon>Eukaryota</taxon>
        <taxon>Fungi</taxon>
        <taxon>Dikarya</taxon>
        <taxon>Ascomycota</taxon>
        <taxon>Pezizomycotina</taxon>
        <taxon>Dothideomycetes</taxon>
        <taxon>Pleosporomycetidae</taxon>
        <taxon>Pleosporales</taxon>
        <taxon>Pleosporales incertae sedis</taxon>
        <taxon>Massariosphaeria</taxon>
    </lineage>
</organism>
<name>A0A7C8IDE4_9PLEO</name>
<proteinExistence type="predicted"/>
<comment type="caution">
    <text evidence="2">The sequence shown here is derived from an EMBL/GenBank/DDBJ whole genome shotgun (WGS) entry which is preliminary data.</text>
</comment>
<protein>
    <recommendedName>
        <fullName evidence="4">IgE-binding protein</fullName>
    </recommendedName>
</protein>
<sequence>MKTVIALSALVASTLAQSGYFGVMSTRSASPVHFRTLTARGGKFFLGGGPPSSYCPPEVGDACPSGNSTVLAGGVGTLSLGVVVPGGQQVYVAPDGTLSYTAPHSAWKPDGSVVDGWNKTEGENFGNLAFEGGLVACPAAQGQGYQVFGQIEGFETGPDCLGFNSLTINATEAGAWEY</sequence>
<reference evidence="2 3" key="1">
    <citation type="submission" date="2020-01" db="EMBL/GenBank/DDBJ databases">
        <authorList>
            <consortium name="DOE Joint Genome Institute"/>
            <person name="Haridas S."/>
            <person name="Albert R."/>
            <person name="Binder M."/>
            <person name="Bloem J."/>
            <person name="Labutti K."/>
            <person name="Salamov A."/>
            <person name="Andreopoulos B."/>
            <person name="Baker S.E."/>
            <person name="Barry K."/>
            <person name="Bills G."/>
            <person name="Bluhm B.H."/>
            <person name="Cannon C."/>
            <person name="Castanera R."/>
            <person name="Culley D.E."/>
            <person name="Daum C."/>
            <person name="Ezra D."/>
            <person name="Gonzalez J.B."/>
            <person name="Henrissat B."/>
            <person name="Kuo A."/>
            <person name="Liang C."/>
            <person name="Lipzen A."/>
            <person name="Lutzoni F."/>
            <person name="Magnuson J."/>
            <person name="Mondo S."/>
            <person name="Nolan M."/>
            <person name="Ohm R."/>
            <person name="Pangilinan J."/>
            <person name="Park H.-J.H."/>
            <person name="Ramirez L."/>
            <person name="Alfaro M."/>
            <person name="Sun H."/>
            <person name="Tritt A."/>
            <person name="Yoshinaga Y."/>
            <person name="Zwiers L.-H.L."/>
            <person name="Turgeon B.G."/>
            <person name="Goodwin S.B."/>
            <person name="Spatafora J.W."/>
            <person name="Crous P.W."/>
            <person name="Grigoriev I.V."/>
        </authorList>
    </citation>
    <scope>NUCLEOTIDE SEQUENCE [LARGE SCALE GENOMIC DNA]</scope>
    <source>
        <strain evidence="2 3">CBS 611.86</strain>
    </source>
</reference>
<evidence type="ECO:0000313" key="2">
    <source>
        <dbReference type="EMBL" id="KAF2876777.1"/>
    </source>
</evidence>
<dbReference type="PANTHER" id="PTHR42047:SF1">
    <property type="entry name" value="PROTEIN, PUTATIVE (AFU_ORTHOLOGUE AFUA_6G03560)-RELATED"/>
    <property type="match status" value="1"/>
</dbReference>
<feature type="signal peptide" evidence="1">
    <location>
        <begin position="1"/>
        <end position="16"/>
    </location>
</feature>
<dbReference type="Proteomes" id="UP000481861">
    <property type="component" value="Unassembled WGS sequence"/>
</dbReference>
<dbReference type="EMBL" id="JAADJZ010000003">
    <property type="protein sequence ID" value="KAF2876777.1"/>
    <property type="molecule type" value="Genomic_DNA"/>
</dbReference>
<dbReference type="OrthoDB" id="5430620at2759"/>
<evidence type="ECO:0000256" key="1">
    <source>
        <dbReference type="SAM" id="SignalP"/>
    </source>
</evidence>
<gene>
    <name evidence="2" type="ORF">BDV95DRAFT_590829</name>
</gene>
<keyword evidence="1" id="KW-0732">Signal</keyword>